<name>V6SDM5_9FLAO</name>
<sequence>MKQLIFLFFITLILSKGYSQDKVKKDTLTFKENKEWIDSLKLLKDKEIMLAEIKKKIWHDRNYNVHIKSCFIIPFNTEYSKSKEKLLYEGKIAFVLNLSNKYYKLDAVEFSNTFPILRLLNQDDIDKIRINPDPFQSAVRWSEVCGEVEIISTSKELERKLKNVL</sequence>
<evidence type="ECO:0000313" key="2">
    <source>
        <dbReference type="Proteomes" id="UP000018004"/>
    </source>
</evidence>
<gene>
    <name evidence="1" type="ORF">FLJC2902T_31880</name>
</gene>
<organism evidence="1 2">
    <name type="scientific">Flavobacterium limnosediminis JC2902</name>
    <dbReference type="NCBI Taxonomy" id="1341181"/>
    <lineage>
        <taxon>Bacteria</taxon>
        <taxon>Pseudomonadati</taxon>
        <taxon>Bacteroidota</taxon>
        <taxon>Flavobacteriia</taxon>
        <taxon>Flavobacteriales</taxon>
        <taxon>Flavobacteriaceae</taxon>
        <taxon>Flavobacterium</taxon>
    </lineage>
</organism>
<dbReference type="Proteomes" id="UP000018004">
    <property type="component" value="Unassembled WGS sequence"/>
</dbReference>
<comment type="caution">
    <text evidence="1">The sequence shown here is derived from an EMBL/GenBank/DDBJ whole genome shotgun (WGS) entry which is preliminary data.</text>
</comment>
<dbReference type="EMBL" id="AVGG01000039">
    <property type="protein sequence ID" value="ESU24656.1"/>
    <property type="molecule type" value="Genomic_DNA"/>
</dbReference>
<protein>
    <submittedName>
        <fullName evidence="1">Uncharacterized protein</fullName>
    </submittedName>
</protein>
<dbReference type="STRING" id="1341181.FLJC2902T_31880"/>
<dbReference type="OrthoDB" id="1448776at2"/>
<reference evidence="1 2" key="1">
    <citation type="submission" date="2013-08" db="EMBL/GenBank/DDBJ databases">
        <title>Flavobacterium limnosediminis JC2902 genome sequencing.</title>
        <authorList>
            <person name="Lee K."/>
            <person name="Yi H."/>
            <person name="Park S."/>
            <person name="Chun J."/>
        </authorList>
    </citation>
    <scope>NUCLEOTIDE SEQUENCE [LARGE SCALE GENOMIC DNA]</scope>
    <source>
        <strain evidence="1 2">JC2902</strain>
    </source>
</reference>
<dbReference type="AlphaFoldDB" id="V6SDM5"/>
<proteinExistence type="predicted"/>
<evidence type="ECO:0000313" key="1">
    <source>
        <dbReference type="EMBL" id="ESU24656.1"/>
    </source>
</evidence>
<accession>V6SDM5</accession>
<keyword evidence="2" id="KW-1185">Reference proteome</keyword>
<dbReference type="RefSeq" id="WP_023580716.1">
    <property type="nucleotide sequence ID" value="NZ_AVGG01000039.1"/>
</dbReference>